<evidence type="ECO:0000313" key="3">
    <source>
        <dbReference type="Proteomes" id="UP000199025"/>
    </source>
</evidence>
<keyword evidence="3" id="KW-1185">Reference proteome</keyword>
<keyword evidence="1" id="KW-0812">Transmembrane</keyword>
<feature type="transmembrane region" description="Helical" evidence="1">
    <location>
        <begin position="94"/>
        <end position="116"/>
    </location>
</feature>
<dbReference type="OrthoDB" id="3629853at2"/>
<keyword evidence="1" id="KW-0472">Membrane</keyword>
<accession>A0A1I3XIQ6</accession>
<protein>
    <submittedName>
        <fullName evidence="2">Uncharacterized protein</fullName>
    </submittedName>
</protein>
<reference evidence="2 3" key="1">
    <citation type="submission" date="2016-10" db="EMBL/GenBank/DDBJ databases">
        <authorList>
            <person name="de Groot N.N."/>
        </authorList>
    </citation>
    <scope>NUCLEOTIDE SEQUENCE [LARGE SCALE GENOMIC DNA]</scope>
    <source>
        <strain evidence="2 3">DSM 44468</strain>
    </source>
</reference>
<feature type="transmembrane region" description="Helical" evidence="1">
    <location>
        <begin position="29"/>
        <end position="47"/>
    </location>
</feature>
<dbReference type="STRING" id="115433.SAMN05421835_115101"/>
<dbReference type="RefSeq" id="WP_091511433.1">
    <property type="nucleotide sequence ID" value="NZ_CBDQZW010000038.1"/>
</dbReference>
<evidence type="ECO:0000256" key="1">
    <source>
        <dbReference type="SAM" id="Phobius"/>
    </source>
</evidence>
<sequence>MEYGDEQQAAEALAAVRAHQERARRAARLPWWVYLGMFVLIAAVTAANDFVDLTGAKAISAVVLVLLVVVFAVTFGSGSAPLGKVRGVQPRQSFVPRVFGVVAVLGCLGGWLIFHYGNGFTQDVAASTGLRDYPGTVAGVLYGAAFTALFALSQLLLSRSQRQRTR</sequence>
<dbReference type="AlphaFoldDB" id="A0A1I3XIQ6"/>
<keyword evidence="1" id="KW-1133">Transmembrane helix</keyword>
<gene>
    <name evidence="2" type="ORF">SAMN05421835_115101</name>
</gene>
<dbReference type="EMBL" id="FORP01000015">
    <property type="protein sequence ID" value="SFK18931.1"/>
    <property type="molecule type" value="Genomic_DNA"/>
</dbReference>
<evidence type="ECO:0000313" key="2">
    <source>
        <dbReference type="EMBL" id="SFK18931.1"/>
    </source>
</evidence>
<dbReference type="Proteomes" id="UP000199025">
    <property type="component" value="Unassembled WGS sequence"/>
</dbReference>
<feature type="transmembrane region" description="Helical" evidence="1">
    <location>
        <begin position="59"/>
        <end position="82"/>
    </location>
</feature>
<feature type="transmembrane region" description="Helical" evidence="1">
    <location>
        <begin position="136"/>
        <end position="157"/>
    </location>
</feature>
<proteinExistence type="predicted"/>
<organism evidence="2 3">
    <name type="scientific">Amycolatopsis sacchari</name>
    <dbReference type="NCBI Taxonomy" id="115433"/>
    <lineage>
        <taxon>Bacteria</taxon>
        <taxon>Bacillati</taxon>
        <taxon>Actinomycetota</taxon>
        <taxon>Actinomycetes</taxon>
        <taxon>Pseudonocardiales</taxon>
        <taxon>Pseudonocardiaceae</taxon>
        <taxon>Amycolatopsis</taxon>
    </lineage>
</organism>
<name>A0A1I3XIQ6_9PSEU</name>